<gene>
    <name evidence="2" type="ORF">HNR21_006089</name>
</gene>
<evidence type="ECO:0000313" key="2">
    <source>
        <dbReference type="EMBL" id="MBA9007207.1"/>
    </source>
</evidence>
<dbReference type="RefSeq" id="WP_182707844.1">
    <property type="nucleotide sequence ID" value="NZ_JACJII010000001.1"/>
</dbReference>
<keyword evidence="3" id="KW-1185">Reference proteome</keyword>
<dbReference type="Proteomes" id="UP000539313">
    <property type="component" value="Unassembled WGS sequence"/>
</dbReference>
<dbReference type="AlphaFoldDB" id="A0A7W3N4B3"/>
<evidence type="ECO:0000256" key="1">
    <source>
        <dbReference type="SAM" id="SignalP"/>
    </source>
</evidence>
<feature type="chain" id="PRO_5038886175" description="Secreted protein" evidence="1">
    <location>
        <begin position="32"/>
        <end position="97"/>
    </location>
</feature>
<reference evidence="2 3" key="1">
    <citation type="submission" date="2020-08" db="EMBL/GenBank/DDBJ databases">
        <title>Sequencing the genomes of 1000 actinobacteria strains.</title>
        <authorList>
            <person name="Klenk H.-P."/>
        </authorList>
    </citation>
    <scope>NUCLEOTIDE SEQUENCE [LARGE SCALE GENOMIC DNA]</scope>
    <source>
        <strain evidence="2 3">DSM 45823</strain>
    </source>
</reference>
<name>A0A7W3N4B3_9ACTN</name>
<organism evidence="2 3">
    <name type="scientific">Thermomonospora cellulosilytica</name>
    <dbReference type="NCBI Taxonomy" id="1411118"/>
    <lineage>
        <taxon>Bacteria</taxon>
        <taxon>Bacillati</taxon>
        <taxon>Actinomycetota</taxon>
        <taxon>Actinomycetes</taxon>
        <taxon>Streptosporangiales</taxon>
        <taxon>Thermomonosporaceae</taxon>
        <taxon>Thermomonospora</taxon>
    </lineage>
</organism>
<feature type="signal peptide" evidence="1">
    <location>
        <begin position="1"/>
        <end position="31"/>
    </location>
</feature>
<proteinExistence type="predicted"/>
<accession>A0A7W3N4B3</accession>
<keyword evidence="1" id="KW-0732">Signal</keyword>
<sequence>MRMFSRIAATTAVAGSLTAAGLVGLSAPAHADAADCVAYLASVNQSSLLRTAFCEATQTAAQTVSPSVAESACLLLMAVTGLGQTDAQQACNRAVAP</sequence>
<evidence type="ECO:0000313" key="3">
    <source>
        <dbReference type="Proteomes" id="UP000539313"/>
    </source>
</evidence>
<dbReference type="EMBL" id="JACJII010000001">
    <property type="protein sequence ID" value="MBA9007207.1"/>
    <property type="molecule type" value="Genomic_DNA"/>
</dbReference>
<protein>
    <recommendedName>
        <fullName evidence="4">Secreted protein</fullName>
    </recommendedName>
</protein>
<comment type="caution">
    <text evidence="2">The sequence shown here is derived from an EMBL/GenBank/DDBJ whole genome shotgun (WGS) entry which is preliminary data.</text>
</comment>
<evidence type="ECO:0008006" key="4">
    <source>
        <dbReference type="Google" id="ProtNLM"/>
    </source>
</evidence>